<reference evidence="1 2" key="1">
    <citation type="submission" date="2024-06" db="EMBL/GenBank/DDBJ databases">
        <title>The Natural Products Discovery Center: Release of the First 8490 Sequenced Strains for Exploring Actinobacteria Biosynthetic Diversity.</title>
        <authorList>
            <person name="Kalkreuter E."/>
            <person name="Kautsar S.A."/>
            <person name="Yang D."/>
            <person name="Bader C.D."/>
            <person name="Teijaro C.N."/>
            <person name="Fluegel L."/>
            <person name="Davis C.M."/>
            <person name="Simpson J.R."/>
            <person name="Lauterbach L."/>
            <person name="Steele A.D."/>
            <person name="Gui C."/>
            <person name="Meng S."/>
            <person name="Li G."/>
            <person name="Viehrig K."/>
            <person name="Ye F."/>
            <person name="Su P."/>
            <person name="Kiefer A.F."/>
            <person name="Nichols A."/>
            <person name="Cepeda A.J."/>
            <person name="Yan W."/>
            <person name="Fan B."/>
            <person name="Jiang Y."/>
            <person name="Adhikari A."/>
            <person name="Zheng C.-J."/>
            <person name="Schuster L."/>
            <person name="Cowan T.M."/>
            <person name="Smanski M.J."/>
            <person name="Chevrette M.G."/>
            <person name="De Carvalho L.P.S."/>
            <person name="Shen B."/>
        </authorList>
    </citation>
    <scope>NUCLEOTIDE SEQUENCE [LARGE SCALE GENOMIC DNA]</scope>
    <source>
        <strain evidence="1 2">NPDC052347</strain>
    </source>
</reference>
<comment type="caution">
    <text evidence="1">The sequence shown here is derived from an EMBL/GenBank/DDBJ whole genome shotgun (WGS) entry which is preliminary data.</text>
</comment>
<keyword evidence="2" id="KW-1185">Reference proteome</keyword>
<dbReference type="Proteomes" id="UP001552594">
    <property type="component" value="Unassembled WGS sequence"/>
</dbReference>
<dbReference type="RefSeq" id="WP_109282872.1">
    <property type="nucleotide sequence ID" value="NZ_JBFAUK010000004.1"/>
</dbReference>
<sequence>MERFRGIGEARQDMGLAALRRSAAGLAAELRDALSAHGLTVQVIAEPPMSGRAYVSILEPLMEEEVRVIADALREYRGSGRNSLSVGVAEANARSRRYLDFAEQAEQGGCAECRRLKERFSAAVRGDDAEAAEGWRLMLGRHLREQH</sequence>
<protein>
    <submittedName>
        <fullName evidence="1">Uncharacterized protein</fullName>
    </submittedName>
</protein>
<evidence type="ECO:0000313" key="2">
    <source>
        <dbReference type="Proteomes" id="UP001552594"/>
    </source>
</evidence>
<gene>
    <name evidence="1" type="ORF">AB0L16_08235</name>
</gene>
<name>A0ABV3JXW0_STRON</name>
<accession>A0ABV3JXW0</accession>
<evidence type="ECO:0000313" key="1">
    <source>
        <dbReference type="EMBL" id="MEV5506455.1"/>
    </source>
</evidence>
<dbReference type="EMBL" id="JBFAUK010000004">
    <property type="protein sequence ID" value="MEV5506455.1"/>
    <property type="molecule type" value="Genomic_DNA"/>
</dbReference>
<proteinExistence type="predicted"/>
<organism evidence="1 2">
    <name type="scientific">Streptomyces orinoci</name>
    <name type="common">Streptoverticillium orinoci</name>
    <dbReference type="NCBI Taxonomy" id="67339"/>
    <lineage>
        <taxon>Bacteria</taxon>
        <taxon>Bacillati</taxon>
        <taxon>Actinomycetota</taxon>
        <taxon>Actinomycetes</taxon>
        <taxon>Kitasatosporales</taxon>
        <taxon>Streptomycetaceae</taxon>
        <taxon>Streptomyces</taxon>
    </lineage>
</organism>